<dbReference type="GO" id="GO:0008832">
    <property type="term" value="F:dGTPase activity"/>
    <property type="evidence" value="ECO:0007669"/>
    <property type="project" value="TreeGrafter"/>
</dbReference>
<dbReference type="Pfam" id="PF00069">
    <property type="entry name" value="Pkinase"/>
    <property type="match status" value="1"/>
</dbReference>
<protein>
    <recommendedName>
        <fullName evidence="1">Protein kinase domain-containing protein</fullName>
    </recommendedName>
</protein>
<gene>
    <name evidence="2" type="ORF">LCGC14_0853850</name>
</gene>
<dbReference type="EMBL" id="LAZR01002559">
    <property type="protein sequence ID" value="KKN28476.1"/>
    <property type="molecule type" value="Genomic_DNA"/>
</dbReference>
<evidence type="ECO:0000313" key="2">
    <source>
        <dbReference type="EMBL" id="KKN28476.1"/>
    </source>
</evidence>
<dbReference type="PANTHER" id="PTHR11373">
    <property type="entry name" value="DEOXYNUCLEOSIDE TRIPHOSPHATE TRIPHOSPHOHYDROLASE"/>
    <property type="match status" value="1"/>
</dbReference>
<organism evidence="2">
    <name type="scientific">marine sediment metagenome</name>
    <dbReference type="NCBI Taxonomy" id="412755"/>
    <lineage>
        <taxon>unclassified sequences</taxon>
        <taxon>metagenomes</taxon>
        <taxon>ecological metagenomes</taxon>
    </lineage>
</organism>
<dbReference type="InterPro" id="IPR011009">
    <property type="entry name" value="Kinase-like_dom_sf"/>
</dbReference>
<dbReference type="GO" id="GO:0005524">
    <property type="term" value="F:ATP binding"/>
    <property type="evidence" value="ECO:0007669"/>
    <property type="project" value="InterPro"/>
</dbReference>
<dbReference type="GO" id="GO:0006203">
    <property type="term" value="P:dGTP catabolic process"/>
    <property type="evidence" value="ECO:0007669"/>
    <property type="project" value="TreeGrafter"/>
</dbReference>
<dbReference type="InterPro" id="IPR008271">
    <property type="entry name" value="Ser/Thr_kinase_AS"/>
</dbReference>
<dbReference type="SUPFAM" id="SSF56112">
    <property type="entry name" value="Protein kinase-like (PK-like)"/>
    <property type="match status" value="1"/>
</dbReference>
<reference evidence="2" key="1">
    <citation type="journal article" date="2015" name="Nature">
        <title>Complex archaea that bridge the gap between prokaryotes and eukaryotes.</title>
        <authorList>
            <person name="Spang A."/>
            <person name="Saw J.H."/>
            <person name="Jorgensen S.L."/>
            <person name="Zaremba-Niedzwiedzka K."/>
            <person name="Martijn J."/>
            <person name="Lind A.E."/>
            <person name="van Eijk R."/>
            <person name="Schleper C."/>
            <person name="Guy L."/>
            <person name="Ettema T.J."/>
        </authorList>
    </citation>
    <scope>NUCLEOTIDE SEQUENCE</scope>
</reference>
<dbReference type="Gene3D" id="1.10.3210.10">
    <property type="entry name" value="Hypothetical protein af1432"/>
    <property type="match status" value="1"/>
</dbReference>
<proteinExistence type="predicted"/>
<dbReference type="InterPro" id="IPR000719">
    <property type="entry name" value="Prot_kinase_dom"/>
</dbReference>
<dbReference type="InterPro" id="IPR050135">
    <property type="entry name" value="dGTPase-like"/>
</dbReference>
<dbReference type="GO" id="GO:0004672">
    <property type="term" value="F:protein kinase activity"/>
    <property type="evidence" value="ECO:0007669"/>
    <property type="project" value="InterPro"/>
</dbReference>
<dbReference type="SMART" id="SM00220">
    <property type="entry name" value="S_TKc"/>
    <property type="match status" value="1"/>
</dbReference>
<dbReference type="PROSITE" id="PS00108">
    <property type="entry name" value="PROTEIN_KINASE_ST"/>
    <property type="match status" value="1"/>
</dbReference>
<dbReference type="PANTHER" id="PTHR11373:SF4">
    <property type="entry name" value="DEOXYNUCLEOSIDE TRIPHOSPHATE TRIPHOSPHOHYDROLASE SAMHD1"/>
    <property type="match status" value="1"/>
</dbReference>
<evidence type="ECO:0000259" key="1">
    <source>
        <dbReference type="PROSITE" id="PS50011"/>
    </source>
</evidence>
<dbReference type="SUPFAM" id="SSF109604">
    <property type="entry name" value="HD-domain/PDEase-like"/>
    <property type="match status" value="1"/>
</dbReference>
<dbReference type="AlphaFoldDB" id="A0A0F9RU06"/>
<sequence>MDEYVIDKIITKFSEDFYKSLLERHNDEDFWFKLYYLYKGENLEESFFNEVEIISKILKKFKDEYKTDEYKDVKYKNDYSILEPTGIGGSGLIIKIFNEKLEVLRALKFPRPKKSKKENIFLIESLREERKILSSIIHENIVSIYDLGELVDITDELKQFPYYIMDYIKDAIDLKKYFDERIAKGQLKDITRDCAQIFLEISKGLALLHKNQLIHFDIKPENILIQNGKPRLSDLGFAKRKSDNQKKIVIGFTLYYAHPELKEGLRQGESLSRITTMKSPSEYKFKYDIFALGKTFLEILSVISEKLSLMEFDYNFAYLHLLACRMLDGQNLNEIDYKEKEKIGLPVYKEHWGDLDKNDFIFLKYKPKIGKRIIKQITTDLKKLIYKDLYIKELPELSDSYPNRIRISLYCDAPFSSRIKHIVEHPVFSRLGGQHQLTLINTIYPTATHSTLEHSIGAFNTCCLYVRSLYNDPYNPLFKQLIDVHEIKILLLASIFHDLGQYPFGQYFKDIEEFKSQLNPNNITFAFLRNLSKDKNGYCLRQYIKNEWGVRIKEIITLLSRVEILNDKKKRDLKLDLLSSIIDGIIDINKLDHYQRDTHNCNLSYGLMIDSSKMIRNLTVIIDKDSKDNNTFAIGVYRRAQAAAETLAFTRYLLYQSVYWHHTARSFISMLKFVLRSLIPFSKDFNNKFKEFLGIYCHPNRINALKVLEFIKEFIQEVNHKDKENLFNLVEMIKKRNYFKRIYTIHYSREDLTIEGQERFLSKYRRKQAIPNFQQNLREEIMSFFIEEYPKYEKAEIISREKIEKTLDILNQDYSLICDSCDPEYELKNLMLEIIPEPKYSYNIQKDIKMHRSEVIEQVYGILINIVSKGRIYCHPEIRDTLMQVLTLMDIESCVNKAMDNTT</sequence>
<feature type="domain" description="Protein kinase" evidence="1">
    <location>
        <begin position="79"/>
        <end position="428"/>
    </location>
</feature>
<dbReference type="Gene3D" id="1.10.510.10">
    <property type="entry name" value="Transferase(Phosphotransferase) domain 1"/>
    <property type="match status" value="1"/>
</dbReference>
<accession>A0A0F9RU06</accession>
<name>A0A0F9RU06_9ZZZZ</name>
<comment type="caution">
    <text evidence="2">The sequence shown here is derived from an EMBL/GenBank/DDBJ whole genome shotgun (WGS) entry which is preliminary data.</text>
</comment>
<dbReference type="PROSITE" id="PS50011">
    <property type="entry name" value="PROTEIN_KINASE_DOM"/>
    <property type="match status" value="1"/>
</dbReference>